<name>A0A6L3UX41_9BACI</name>
<comment type="caution">
    <text evidence="1">The sequence shown here is derived from an EMBL/GenBank/DDBJ whole genome shotgun (WGS) entry which is preliminary data.</text>
</comment>
<dbReference type="Proteomes" id="UP000481030">
    <property type="component" value="Unassembled WGS sequence"/>
</dbReference>
<dbReference type="RefSeq" id="WP_151537413.1">
    <property type="nucleotide sequence ID" value="NZ_WBOS01000025.1"/>
</dbReference>
<dbReference type="OrthoDB" id="2938500at2"/>
<dbReference type="EMBL" id="WBOS01000025">
    <property type="protein sequence ID" value="KAB2328690.1"/>
    <property type="molecule type" value="Genomic_DNA"/>
</dbReference>
<gene>
    <name evidence="1" type="ORF">F7731_24540</name>
</gene>
<dbReference type="AlphaFoldDB" id="A0A6L3UX41"/>
<organism evidence="1 2">
    <name type="scientific">Cytobacillus depressus</name>
    <dbReference type="NCBI Taxonomy" id="1602942"/>
    <lineage>
        <taxon>Bacteria</taxon>
        <taxon>Bacillati</taxon>
        <taxon>Bacillota</taxon>
        <taxon>Bacilli</taxon>
        <taxon>Bacillales</taxon>
        <taxon>Bacillaceae</taxon>
        <taxon>Cytobacillus</taxon>
    </lineage>
</organism>
<protein>
    <submittedName>
        <fullName evidence="1">DUF3221 domain-containing protein</fullName>
    </submittedName>
</protein>
<dbReference type="PROSITE" id="PS51257">
    <property type="entry name" value="PROKAR_LIPOPROTEIN"/>
    <property type="match status" value="1"/>
</dbReference>
<sequence length="283" mass="31491">MKRIIFFTLVAFVLSACGQGEKNTITKDEPSEEQPSPIEEVEVTIAAVTDEEAVELIRSYIAEELDNNAYSGLYLAHEPYKHFVILIQDLYPLQEVAASLENFSKQIGRSEGEYRVKLKPATYSYQTLEKVANRLSASHEEIIDTERRVLSIGINEVENRIDLYVSTREDLNEELIDEITAGIEGIVRIEEGVMGSVDDNGLPTAEPYIVGTIMEKNEAENIVFLIEDQIYVSVNSATVIKDIKGNTIGEEQLNVGDRVTVWTDGSILESLPASGYAVAIQLQ</sequence>
<reference evidence="1 2" key="1">
    <citation type="journal article" date="2016" name="Antonie Van Leeuwenhoek">
        <title>Bacillus depressus sp. nov., isolated from soil of a sunflower field.</title>
        <authorList>
            <person name="Wei X."/>
            <person name="Xin D."/>
            <person name="Xin Y."/>
            <person name="Zhang H."/>
            <person name="Wang T."/>
            <person name="Zhang J."/>
        </authorList>
    </citation>
    <scope>NUCLEOTIDE SEQUENCE [LARGE SCALE GENOMIC DNA]</scope>
    <source>
        <strain evidence="1 2">BZ1</strain>
    </source>
</reference>
<keyword evidence="2" id="KW-1185">Reference proteome</keyword>
<evidence type="ECO:0000313" key="2">
    <source>
        <dbReference type="Proteomes" id="UP000481030"/>
    </source>
</evidence>
<proteinExistence type="predicted"/>
<evidence type="ECO:0000313" key="1">
    <source>
        <dbReference type="EMBL" id="KAB2328690.1"/>
    </source>
</evidence>
<accession>A0A6L3UX41</accession>